<evidence type="ECO:0000313" key="2">
    <source>
        <dbReference type="Proteomes" id="UP001365542"/>
    </source>
</evidence>
<dbReference type="Proteomes" id="UP001365542">
    <property type="component" value="Unassembled WGS sequence"/>
</dbReference>
<dbReference type="EMBL" id="JAVHJO010000009">
    <property type="protein sequence ID" value="KAK6537275.1"/>
    <property type="molecule type" value="Genomic_DNA"/>
</dbReference>
<accession>A0AAV9X5A5</accession>
<protein>
    <submittedName>
        <fullName evidence="1">Uncharacterized protein</fullName>
    </submittedName>
</protein>
<gene>
    <name evidence="1" type="ORF">TWF694_011467</name>
</gene>
<name>A0AAV9X5A5_9PEZI</name>
<sequence>MVALQEYTGVPAFDVPGWIESSQGLVLLIIYYNRKEFTIVKAMVDSIVKNIKQTFRAPGKDKGLRIVWGDYYKLDDLKVQLEIDWDVAFHVYNTRRERLAKIYPLDGNAENETIDLINRGWEMGVSSSACAPMTVTVTIPRYIFTCTNDPTATPGPDTDPQARHLFERNPLLQRHNPDAMRRRAPFW</sequence>
<keyword evidence="2" id="KW-1185">Reference proteome</keyword>
<dbReference type="AlphaFoldDB" id="A0AAV9X5A5"/>
<reference evidence="1 2" key="1">
    <citation type="submission" date="2019-10" db="EMBL/GenBank/DDBJ databases">
        <authorList>
            <person name="Palmer J.M."/>
        </authorList>
    </citation>
    <scope>NUCLEOTIDE SEQUENCE [LARGE SCALE GENOMIC DNA]</scope>
    <source>
        <strain evidence="1 2">TWF694</strain>
    </source>
</reference>
<proteinExistence type="predicted"/>
<evidence type="ECO:0000313" key="1">
    <source>
        <dbReference type="EMBL" id="KAK6537275.1"/>
    </source>
</evidence>
<organism evidence="1 2">
    <name type="scientific">Orbilia ellipsospora</name>
    <dbReference type="NCBI Taxonomy" id="2528407"/>
    <lineage>
        <taxon>Eukaryota</taxon>
        <taxon>Fungi</taxon>
        <taxon>Dikarya</taxon>
        <taxon>Ascomycota</taxon>
        <taxon>Pezizomycotina</taxon>
        <taxon>Orbiliomycetes</taxon>
        <taxon>Orbiliales</taxon>
        <taxon>Orbiliaceae</taxon>
        <taxon>Orbilia</taxon>
    </lineage>
</organism>
<comment type="caution">
    <text evidence="1">The sequence shown here is derived from an EMBL/GenBank/DDBJ whole genome shotgun (WGS) entry which is preliminary data.</text>
</comment>